<evidence type="ECO:0000313" key="3">
    <source>
        <dbReference type="Proteomes" id="UP000320300"/>
    </source>
</evidence>
<organism evidence="2 3">
    <name type="scientific">Pedobacter westerhofensis</name>
    <dbReference type="NCBI Taxonomy" id="425512"/>
    <lineage>
        <taxon>Bacteria</taxon>
        <taxon>Pseudomonadati</taxon>
        <taxon>Bacteroidota</taxon>
        <taxon>Sphingobacteriia</taxon>
        <taxon>Sphingobacteriales</taxon>
        <taxon>Sphingobacteriaceae</taxon>
        <taxon>Pedobacter</taxon>
    </lineage>
</organism>
<proteinExistence type="predicted"/>
<dbReference type="AlphaFoldDB" id="A0A521DRA2"/>
<evidence type="ECO:0000256" key="1">
    <source>
        <dbReference type="SAM" id="Phobius"/>
    </source>
</evidence>
<reference evidence="2 3" key="1">
    <citation type="submission" date="2017-05" db="EMBL/GenBank/DDBJ databases">
        <authorList>
            <person name="Varghese N."/>
            <person name="Submissions S."/>
        </authorList>
    </citation>
    <scope>NUCLEOTIDE SEQUENCE [LARGE SCALE GENOMIC DNA]</scope>
    <source>
        <strain evidence="2 3">DSM 19036</strain>
    </source>
</reference>
<protein>
    <submittedName>
        <fullName evidence="2">Uncharacterized protein</fullName>
    </submittedName>
</protein>
<keyword evidence="3" id="KW-1185">Reference proteome</keyword>
<keyword evidence="1" id="KW-0472">Membrane</keyword>
<keyword evidence="1" id="KW-0812">Transmembrane</keyword>
<gene>
    <name evidence="2" type="ORF">SAMN06265348_10677</name>
</gene>
<name>A0A521DRA2_9SPHI</name>
<evidence type="ECO:0000313" key="2">
    <source>
        <dbReference type="EMBL" id="SMO73641.1"/>
    </source>
</evidence>
<sequence length="48" mass="5696">MGAMAAIVLVLWGNLKRIQVYLVNKTFKYNIFYIFFQIMIFSVIVKSY</sequence>
<feature type="transmembrane region" description="Helical" evidence="1">
    <location>
        <begin position="27"/>
        <end position="45"/>
    </location>
</feature>
<accession>A0A521DRA2</accession>
<dbReference type="EMBL" id="FXTN01000006">
    <property type="protein sequence ID" value="SMO73641.1"/>
    <property type="molecule type" value="Genomic_DNA"/>
</dbReference>
<keyword evidence="1" id="KW-1133">Transmembrane helix</keyword>
<dbReference type="Proteomes" id="UP000320300">
    <property type="component" value="Unassembled WGS sequence"/>
</dbReference>